<keyword evidence="1" id="KW-0472">Membrane</keyword>
<keyword evidence="1" id="KW-0812">Transmembrane</keyword>
<evidence type="ECO:0000313" key="2">
    <source>
        <dbReference type="EMBL" id="CAE8669294.1"/>
    </source>
</evidence>
<dbReference type="AlphaFoldDB" id="A0A813J8E0"/>
<proteinExistence type="predicted"/>
<comment type="caution">
    <text evidence="2">The sequence shown here is derived from an EMBL/GenBank/DDBJ whole genome shotgun (WGS) entry which is preliminary data.</text>
</comment>
<keyword evidence="1" id="KW-1133">Transmembrane helix</keyword>
<dbReference type="EMBL" id="CAJNNW010022415">
    <property type="protein sequence ID" value="CAE8669294.1"/>
    <property type="molecule type" value="Genomic_DNA"/>
</dbReference>
<protein>
    <submittedName>
        <fullName evidence="2">Uncharacterized protein</fullName>
    </submittedName>
</protein>
<feature type="transmembrane region" description="Helical" evidence="1">
    <location>
        <begin position="92"/>
        <end position="120"/>
    </location>
</feature>
<evidence type="ECO:0000313" key="3">
    <source>
        <dbReference type="Proteomes" id="UP000626109"/>
    </source>
</evidence>
<feature type="transmembrane region" description="Helical" evidence="1">
    <location>
        <begin position="12"/>
        <end position="33"/>
    </location>
</feature>
<accession>A0A813J8E0</accession>
<organism evidence="2 3">
    <name type="scientific">Polarella glacialis</name>
    <name type="common">Dinoflagellate</name>
    <dbReference type="NCBI Taxonomy" id="89957"/>
    <lineage>
        <taxon>Eukaryota</taxon>
        <taxon>Sar</taxon>
        <taxon>Alveolata</taxon>
        <taxon>Dinophyceae</taxon>
        <taxon>Suessiales</taxon>
        <taxon>Suessiaceae</taxon>
        <taxon>Polarella</taxon>
    </lineage>
</organism>
<gene>
    <name evidence="2" type="ORF">PGLA2088_LOCUS17151</name>
</gene>
<reference evidence="2" key="1">
    <citation type="submission" date="2021-02" db="EMBL/GenBank/DDBJ databases">
        <authorList>
            <person name="Dougan E. K."/>
            <person name="Rhodes N."/>
            <person name="Thang M."/>
            <person name="Chan C."/>
        </authorList>
    </citation>
    <scope>NUCLEOTIDE SEQUENCE</scope>
</reference>
<evidence type="ECO:0000256" key="1">
    <source>
        <dbReference type="SAM" id="Phobius"/>
    </source>
</evidence>
<dbReference type="Proteomes" id="UP000626109">
    <property type="component" value="Unassembled WGS sequence"/>
</dbReference>
<sequence>MHRLFSTGGRSALAAFLLVAGSFSGIFLVFFTGSDSPGSEFAKVAAHATGTPRLSGSLAAAAVLAYGCPWLPWLSTCTHISLVNHGGFWLELLIAVCHLTLFAASGGLKLFLLGPITVLCKMSQPLWPRRMLQVFETRSFVAE</sequence>
<name>A0A813J8E0_POLGL</name>